<gene>
    <name evidence="1" type="ORF">SAMN04489742_1701</name>
</gene>
<evidence type="ECO:0000313" key="1">
    <source>
        <dbReference type="EMBL" id="SDQ58336.1"/>
    </source>
</evidence>
<name>A0A1H1C3S3_9MICC</name>
<organism evidence="1 2">
    <name type="scientific">Crystallibacter crystallopoietes</name>
    <dbReference type="NCBI Taxonomy" id="37928"/>
    <lineage>
        <taxon>Bacteria</taxon>
        <taxon>Bacillati</taxon>
        <taxon>Actinomycetota</taxon>
        <taxon>Actinomycetes</taxon>
        <taxon>Micrococcales</taxon>
        <taxon>Micrococcaceae</taxon>
        <taxon>Crystallibacter</taxon>
    </lineage>
</organism>
<dbReference type="RefSeq" id="WP_074700044.1">
    <property type="nucleotide sequence ID" value="NZ_CP018863.1"/>
</dbReference>
<reference evidence="1 2" key="1">
    <citation type="submission" date="2016-10" db="EMBL/GenBank/DDBJ databases">
        <authorList>
            <person name="de Groot N.N."/>
        </authorList>
    </citation>
    <scope>NUCLEOTIDE SEQUENCE [LARGE SCALE GENOMIC DNA]</scope>
    <source>
        <strain evidence="1 2">DSM 20117</strain>
    </source>
</reference>
<dbReference type="AlphaFoldDB" id="A0A1H1C3S3"/>
<evidence type="ECO:0000313" key="2">
    <source>
        <dbReference type="Proteomes" id="UP000181917"/>
    </source>
</evidence>
<accession>A0A1H1C3S3</accession>
<dbReference type="Proteomes" id="UP000181917">
    <property type="component" value="Unassembled WGS sequence"/>
</dbReference>
<dbReference type="EMBL" id="FNKH01000002">
    <property type="protein sequence ID" value="SDQ58336.1"/>
    <property type="molecule type" value="Genomic_DNA"/>
</dbReference>
<sequence length="156" mass="17092">MIIPITVHVPDHRVEDFYIRFGEFVANVPNPDAPTVLPSGTVPSWVQTDEAPAIAATLWDEISLPGHSVLLHMIRATGDETVHFLPDEIAKAMSHPKGTSGIAGILGGVGKAIRRAGLPMYTTPRGTSWHYIWGWDGERYSMTPEVARLLRTAARN</sequence>
<keyword evidence="2" id="KW-1185">Reference proteome</keyword>
<dbReference type="KEGG" id="acry:AC20117_08855"/>
<dbReference type="OrthoDB" id="9787127at2"/>
<protein>
    <submittedName>
        <fullName evidence="1">Uncharacterized protein</fullName>
    </submittedName>
</protein>
<proteinExistence type="predicted"/>